<proteinExistence type="predicted"/>
<keyword evidence="2" id="KW-1185">Reference proteome</keyword>
<comment type="caution">
    <text evidence="1">The sequence shown here is derived from an EMBL/GenBank/DDBJ whole genome shotgun (WGS) entry which is preliminary data.</text>
</comment>
<sequence length="121" mass="13581">MVKIMVEGVEFPICDMLWMSEKPNSYGYSQTASILRVPLPCSCELPSFFERVEGAGCLTFPSSYGNLEFFLEYQFGCVLPPCSSLFWPILWLCLMFLVPAKTIFYTASSLSFLAANISLSN</sequence>
<evidence type="ECO:0000313" key="2">
    <source>
        <dbReference type="Proteomes" id="UP001163823"/>
    </source>
</evidence>
<dbReference type="AlphaFoldDB" id="A0AAD7PCV5"/>
<dbReference type="KEGG" id="qsa:O6P43_026994"/>
<reference evidence="1" key="1">
    <citation type="journal article" date="2023" name="Science">
        <title>Elucidation of the pathway for biosynthesis of saponin adjuvants from the soapbark tree.</title>
        <authorList>
            <person name="Reed J."/>
            <person name="Orme A."/>
            <person name="El-Demerdash A."/>
            <person name="Owen C."/>
            <person name="Martin L.B.B."/>
            <person name="Misra R.C."/>
            <person name="Kikuchi S."/>
            <person name="Rejzek M."/>
            <person name="Martin A.C."/>
            <person name="Harkess A."/>
            <person name="Leebens-Mack J."/>
            <person name="Louveau T."/>
            <person name="Stephenson M.J."/>
            <person name="Osbourn A."/>
        </authorList>
    </citation>
    <scope>NUCLEOTIDE SEQUENCE</scope>
    <source>
        <strain evidence="1">S10</strain>
    </source>
</reference>
<gene>
    <name evidence="1" type="ORF">O6P43_026994</name>
</gene>
<accession>A0AAD7PCV5</accession>
<organism evidence="1 2">
    <name type="scientific">Quillaja saponaria</name>
    <name type="common">Soap bark tree</name>
    <dbReference type="NCBI Taxonomy" id="32244"/>
    <lineage>
        <taxon>Eukaryota</taxon>
        <taxon>Viridiplantae</taxon>
        <taxon>Streptophyta</taxon>
        <taxon>Embryophyta</taxon>
        <taxon>Tracheophyta</taxon>
        <taxon>Spermatophyta</taxon>
        <taxon>Magnoliopsida</taxon>
        <taxon>eudicotyledons</taxon>
        <taxon>Gunneridae</taxon>
        <taxon>Pentapetalae</taxon>
        <taxon>rosids</taxon>
        <taxon>fabids</taxon>
        <taxon>Fabales</taxon>
        <taxon>Quillajaceae</taxon>
        <taxon>Quillaja</taxon>
    </lineage>
</organism>
<dbReference type="EMBL" id="JARAOO010000011">
    <property type="protein sequence ID" value="KAJ7950861.1"/>
    <property type="molecule type" value="Genomic_DNA"/>
</dbReference>
<dbReference type="Proteomes" id="UP001163823">
    <property type="component" value="Chromosome 11"/>
</dbReference>
<protein>
    <submittedName>
        <fullName evidence="1">Uncharacterized protein</fullName>
    </submittedName>
</protein>
<name>A0AAD7PCV5_QUISA</name>
<evidence type="ECO:0000313" key="1">
    <source>
        <dbReference type="EMBL" id="KAJ7950861.1"/>
    </source>
</evidence>